<reference evidence="1" key="1">
    <citation type="journal article" date="2019" name="bioRxiv">
        <title>The Genome of the Zebra Mussel, Dreissena polymorpha: A Resource for Invasive Species Research.</title>
        <authorList>
            <person name="McCartney M.A."/>
            <person name="Auch B."/>
            <person name="Kono T."/>
            <person name="Mallez S."/>
            <person name="Zhang Y."/>
            <person name="Obille A."/>
            <person name="Becker A."/>
            <person name="Abrahante J.E."/>
            <person name="Garbe J."/>
            <person name="Badalamenti J.P."/>
            <person name="Herman A."/>
            <person name="Mangelson H."/>
            <person name="Liachko I."/>
            <person name="Sullivan S."/>
            <person name="Sone E.D."/>
            <person name="Koren S."/>
            <person name="Silverstein K.A.T."/>
            <person name="Beckman K.B."/>
            <person name="Gohl D.M."/>
        </authorList>
    </citation>
    <scope>NUCLEOTIDE SEQUENCE</scope>
    <source>
        <strain evidence="1">Duluth1</strain>
        <tissue evidence="1">Whole animal</tissue>
    </source>
</reference>
<keyword evidence="2" id="KW-1185">Reference proteome</keyword>
<reference evidence="1" key="2">
    <citation type="submission" date="2020-11" db="EMBL/GenBank/DDBJ databases">
        <authorList>
            <person name="McCartney M.A."/>
            <person name="Auch B."/>
            <person name="Kono T."/>
            <person name="Mallez S."/>
            <person name="Becker A."/>
            <person name="Gohl D.M."/>
            <person name="Silverstein K.A.T."/>
            <person name="Koren S."/>
            <person name="Bechman K.B."/>
            <person name="Herman A."/>
            <person name="Abrahante J.E."/>
            <person name="Garbe J."/>
        </authorList>
    </citation>
    <scope>NUCLEOTIDE SEQUENCE</scope>
    <source>
        <strain evidence="1">Duluth1</strain>
        <tissue evidence="1">Whole animal</tissue>
    </source>
</reference>
<gene>
    <name evidence="1" type="ORF">DPMN_143204</name>
</gene>
<sequence>MDLPEATMWDALDVGYFDLFAKCAISASGKTGDSEMEHPSVAIKMWFDIAKMTAVKIGFAAKSRQKGMIKNESACKVCFKENGR</sequence>
<dbReference type="EMBL" id="JAIWYP010000006">
    <property type="protein sequence ID" value="KAH3814698.1"/>
    <property type="molecule type" value="Genomic_DNA"/>
</dbReference>
<proteinExistence type="predicted"/>
<name>A0A9D4JMZ2_DREPO</name>
<accession>A0A9D4JMZ2</accession>
<protein>
    <submittedName>
        <fullName evidence="1">Uncharacterized protein</fullName>
    </submittedName>
</protein>
<dbReference type="AlphaFoldDB" id="A0A9D4JMZ2"/>
<organism evidence="1 2">
    <name type="scientific">Dreissena polymorpha</name>
    <name type="common">Zebra mussel</name>
    <name type="synonym">Mytilus polymorpha</name>
    <dbReference type="NCBI Taxonomy" id="45954"/>
    <lineage>
        <taxon>Eukaryota</taxon>
        <taxon>Metazoa</taxon>
        <taxon>Spiralia</taxon>
        <taxon>Lophotrochozoa</taxon>
        <taxon>Mollusca</taxon>
        <taxon>Bivalvia</taxon>
        <taxon>Autobranchia</taxon>
        <taxon>Heteroconchia</taxon>
        <taxon>Euheterodonta</taxon>
        <taxon>Imparidentia</taxon>
        <taxon>Neoheterodontei</taxon>
        <taxon>Myida</taxon>
        <taxon>Dreissenoidea</taxon>
        <taxon>Dreissenidae</taxon>
        <taxon>Dreissena</taxon>
    </lineage>
</organism>
<dbReference type="Proteomes" id="UP000828390">
    <property type="component" value="Unassembled WGS sequence"/>
</dbReference>
<evidence type="ECO:0000313" key="2">
    <source>
        <dbReference type="Proteomes" id="UP000828390"/>
    </source>
</evidence>
<evidence type="ECO:0000313" key="1">
    <source>
        <dbReference type="EMBL" id="KAH3814698.1"/>
    </source>
</evidence>
<comment type="caution">
    <text evidence="1">The sequence shown here is derived from an EMBL/GenBank/DDBJ whole genome shotgun (WGS) entry which is preliminary data.</text>
</comment>